<dbReference type="GeneID" id="19113277"/>
<gene>
    <name evidence="1" type="ORF">BAUCODRAFT_37566</name>
</gene>
<keyword evidence="2" id="KW-1185">Reference proteome</keyword>
<sequence length="70" mass="7859">MTSQGPPSKNVHWLTTKPAGASGNIPAVRRSWLYVYAIEGGFGYIEQNKHNTSAFLKLSTLDRHCQWNLI</sequence>
<accession>M2MMM4</accession>
<dbReference type="HOGENOM" id="CLU_2757396_0_0_1"/>
<proteinExistence type="predicted"/>
<name>M2MMM4_BAUPA</name>
<protein>
    <submittedName>
        <fullName evidence="1">Uncharacterized protein</fullName>
    </submittedName>
</protein>
<dbReference type="EMBL" id="KB445561">
    <property type="protein sequence ID" value="EMC92663.1"/>
    <property type="molecule type" value="Genomic_DNA"/>
</dbReference>
<dbReference type="AlphaFoldDB" id="M2MMM4"/>
<evidence type="ECO:0000313" key="2">
    <source>
        <dbReference type="Proteomes" id="UP000011761"/>
    </source>
</evidence>
<dbReference type="Proteomes" id="UP000011761">
    <property type="component" value="Unassembled WGS sequence"/>
</dbReference>
<dbReference type="RefSeq" id="XP_007679786.1">
    <property type="nucleotide sequence ID" value="XM_007681596.1"/>
</dbReference>
<evidence type="ECO:0000313" key="1">
    <source>
        <dbReference type="EMBL" id="EMC92663.1"/>
    </source>
</evidence>
<reference evidence="1 2" key="1">
    <citation type="journal article" date="2012" name="PLoS Pathog.">
        <title>Diverse lifestyles and strategies of plant pathogenesis encoded in the genomes of eighteen Dothideomycetes fungi.</title>
        <authorList>
            <person name="Ohm R.A."/>
            <person name="Feau N."/>
            <person name="Henrissat B."/>
            <person name="Schoch C.L."/>
            <person name="Horwitz B.A."/>
            <person name="Barry K.W."/>
            <person name="Condon B.J."/>
            <person name="Copeland A.C."/>
            <person name="Dhillon B."/>
            <person name="Glaser F."/>
            <person name="Hesse C.N."/>
            <person name="Kosti I."/>
            <person name="LaButti K."/>
            <person name="Lindquist E.A."/>
            <person name="Lucas S."/>
            <person name="Salamov A.A."/>
            <person name="Bradshaw R.E."/>
            <person name="Ciuffetti L."/>
            <person name="Hamelin R.C."/>
            <person name="Kema G.H.J."/>
            <person name="Lawrence C."/>
            <person name="Scott J.A."/>
            <person name="Spatafora J.W."/>
            <person name="Turgeon B.G."/>
            <person name="de Wit P.J.G.M."/>
            <person name="Zhong S."/>
            <person name="Goodwin S.B."/>
            <person name="Grigoriev I.V."/>
        </authorList>
    </citation>
    <scope>NUCLEOTIDE SEQUENCE [LARGE SCALE GENOMIC DNA]</scope>
    <source>
        <strain evidence="1 2">UAMH 10762</strain>
    </source>
</reference>
<dbReference type="KEGG" id="bcom:BAUCODRAFT_37566"/>
<organism evidence="1 2">
    <name type="scientific">Baudoinia panamericana (strain UAMH 10762)</name>
    <name type="common">Angels' share fungus</name>
    <name type="synonym">Baudoinia compniacensis (strain UAMH 10762)</name>
    <dbReference type="NCBI Taxonomy" id="717646"/>
    <lineage>
        <taxon>Eukaryota</taxon>
        <taxon>Fungi</taxon>
        <taxon>Dikarya</taxon>
        <taxon>Ascomycota</taxon>
        <taxon>Pezizomycotina</taxon>
        <taxon>Dothideomycetes</taxon>
        <taxon>Dothideomycetidae</taxon>
        <taxon>Mycosphaerellales</taxon>
        <taxon>Teratosphaeriaceae</taxon>
        <taxon>Baudoinia</taxon>
    </lineage>
</organism>